<dbReference type="InterPro" id="IPR029034">
    <property type="entry name" value="Cystine-knot_cytokine"/>
</dbReference>
<evidence type="ECO:0000256" key="11">
    <source>
        <dbReference type="ARBA" id="ARBA00030008"/>
    </source>
</evidence>
<dbReference type="GO" id="GO:0007506">
    <property type="term" value="P:gonadal mesoderm development"/>
    <property type="evidence" value="ECO:0007669"/>
    <property type="project" value="UniProtKB-KW"/>
</dbReference>
<evidence type="ECO:0000256" key="3">
    <source>
        <dbReference type="ARBA" id="ARBA00011748"/>
    </source>
</evidence>
<dbReference type="GO" id="GO:0030154">
    <property type="term" value="P:cell differentiation"/>
    <property type="evidence" value="ECO:0007669"/>
    <property type="project" value="UniProtKB-KW"/>
</dbReference>
<evidence type="ECO:0000256" key="6">
    <source>
        <dbReference type="ARBA" id="ARBA00022729"/>
    </source>
</evidence>
<dbReference type="PANTHER" id="PTHR15009">
    <property type="entry name" value="MUELLERIAN-INHIBITING FACTOR"/>
    <property type="match status" value="1"/>
</dbReference>
<dbReference type="PROSITE" id="PS00250">
    <property type="entry name" value="TGF_BETA_1"/>
    <property type="match status" value="1"/>
</dbReference>
<sequence length="405" mass="45997">MEGMAPLHSHRQFSFIVSFQIHHRHTDKALASVEVQQLLFGRDEKCFRKKMPVMLLFAKGKRQEVGVALPVSTPQLEEHVESDTALDCQPGLPADSSAEHLRIISAVNESSSESTGEFLEGLTKFMYLVLSTCDDKPSKSMPPLDLDSETLETLPFYLLNISQKRALEWLVESEEHLVLLFPSEGKSLLERQSVQQRLRGKLLEKLIDKLQALIDELREIPAFHDNSHLLMDLLDFCYGSFKVTFGPSVTRPSLRKKHPGERSFSHEKLHTLLLLKALQSVKEQWQEKRKLSRQNRSADSSAHCMLQELTMNFTSISLSKNLVVLPTAYTLNNCEGACTFPQSTRSDFATHTILLIRMQESGIMLQRHPCCVPVRYSELQIAIYTVDGLTIRLYPNMIANECGCR</sequence>
<dbReference type="InterPro" id="IPR006799">
    <property type="entry name" value="AMH_N"/>
</dbReference>
<name>A0A6P7ZH43_9AMPH</name>
<comment type="similarity">
    <text evidence="2 13">Belongs to the TGF-beta family.</text>
</comment>
<evidence type="ECO:0000256" key="7">
    <source>
        <dbReference type="ARBA" id="ARBA00022782"/>
    </source>
</evidence>
<evidence type="ECO:0000256" key="4">
    <source>
        <dbReference type="ARBA" id="ARBA00020473"/>
    </source>
</evidence>
<keyword evidence="8 13" id="KW-0339">Growth factor</keyword>
<evidence type="ECO:0000256" key="2">
    <source>
        <dbReference type="ARBA" id="ARBA00006656"/>
    </source>
</evidence>
<reference evidence="15" key="1">
    <citation type="submission" date="2024-06" db="UniProtKB">
        <authorList>
            <consortium name="RefSeq"/>
        </authorList>
    </citation>
    <scope>NUCLEOTIDE SEQUENCE [LARGE SCALE GENOMIC DNA]</scope>
</reference>
<keyword evidence="9" id="KW-0334">Gonadal differentiation</keyword>
<evidence type="ECO:0000256" key="1">
    <source>
        <dbReference type="ARBA" id="ARBA00004613"/>
    </source>
</evidence>
<dbReference type="PROSITE" id="PS51362">
    <property type="entry name" value="TGF_BETA_2"/>
    <property type="match status" value="1"/>
</dbReference>
<evidence type="ECO:0000259" key="14">
    <source>
        <dbReference type="PROSITE" id="PS51362"/>
    </source>
</evidence>
<dbReference type="SMART" id="SM00204">
    <property type="entry name" value="TGFB"/>
    <property type="match status" value="1"/>
</dbReference>
<proteinExistence type="inferred from homology"/>
<comment type="subunit">
    <text evidence="3">Homodimer; disulfide-linked.</text>
</comment>
<reference evidence="16" key="2">
    <citation type="submission" date="2025-08" db="UniProtKB">
        <authorList>
            <consortium name="RefSeq"/>
        </authorList>
    </citation>
    <scope>IDENTIFICATION</scope>
</reference>
<dbReference type="FunCoup" id="A0A6P7ZH43">
    <property type="interactions" value="734"/>
</dbReference>
<gene>
    <name evidence="16" type="primary">AMH</name>
</gene>
<evidence type="ECO:0000256" key="12">
    <source>
        <dbReference type="ARBA" id="ARBA00031273"/>
    </source>
</evidence>
<dbReference type="InterPro" id="IPR017948">
    <property type="entry name" value="TGFb_CS"/>
</dbReference>
<keyword evidence="6" id="KW-0732">Signal</keyword>
<dbReference type="RefSeq" id="XP_030075641.1">
    <property type="nucleotide sequence ID" value="XM_030219781.1"/>
</dbReference>
<keyword evidence="7" id="KW-0221">Differentiation</keyword>
<dbReference type="OrthoDB" id="9893739at2759"/>
<dbReference type="GeneID" id="115480845"/>
<evidence type="ECO:0000313" key="16">
    <source>
        <dbReference type="RefSeq" id="XP_030075641.1"/>
    </source>
</evidence>
<dbReference type="Gene3D" id="2.10.90.10">
    <property type="entry name" value="Cystine-knot cytokines"/>
    <property type="match status" value="1"/>
</dbReference>
<dbReference type="KEGG" id="muo:115480845"/>
<dbReference type="AlphaFoldDB" id="A0A6P7ZH43"/>
<dbReference type="GO" id="GO:0005576">
    <property type="term" value="C:extracellular region"/>
    <property type="evidence" value="ECO:0007669"/>
    <property type="project" value="UniProtKB-SubCell"/>
</dbReference>
<protein>
    <recommendedName>
        <fullName evidence="4">Muellerian-inhibiting factor</fullName>
    </recommendedName>
    <alternativeName>
        <fullName evidence="11">Anti-Muellerian hormone</fullName>
    </alternativeName>
    <alternativeName>
        <fullName evidence="12">Muellerian-inhibiting substance</fullName>
    </alternativeName>
</protein>
<keyword evidence="5" id="KW-0964">Secreted</keyword>
<evidence type="ECO:0000256" key="13">
    <source>
        <dbReference type="RuleBase" id="RU000354"/>
    </source>
</evidence>
<dbReference type="InParanoid" id="A0A6P7ZH43"/>
<evidence type="ECO:0000256" key="9">
    <source>
        <dbReference type="ARBA" id="ARBA00023156"/>
    </source>
</evidence>
<keyword evidence="10" id="KW-1015">Disulfide bond</keyword>
<evidence type="ECO:0000256" key="10">
    <source>
        <dbReference type="ARBA" id="ARBA00023157"/>
    </source>
</evidence>
<dbReference type="InterPro" id="IPR021203">
    <property type="entry name" value="Muellerian-inhibiting_factor"/>
</dbReference>
<keyword evidence="15" id="KW-1185">Reference proteome</keyword>
<dbReference type="GO" id="GO:0008083">
    <property type="term" value="F:growth factor activity"/>
    <property type="evidence" value="ECO:0007669"/>
    <property type="project" value="UniProtKB-KW"/>
</dbReference>
<dbReference type="Proteomes" id="UP000515156">
    <property type="component" value="Chromosome 11"/>
</dbReference>
<evidence type="ECO:0000256" key="5">
    <source>
        <dbReference type="ARBA" id="ARBA00022525"/>
    </source>
</evidence>
<dbReference type="Pfam" id="PF00019">
    <property type="entry name" value="TGF_beta"/>
    <property type="match status" value="1"/>
</dbReference>
<evidence type="ECO:0000256" key="8">
    <source>
        <dbReference type="ARBA" id="ARBA00023030"/>
    </source>
</evidence>
<feature type="domain" description="TGF-beta family profile" evidence="14">
    <location>
        <begin position="286"/>
        <end position="405"/>
    </location>
</feature>
<dbReference type="SUPFAM" id="SSF57501">
    <property type="entry name" value="Cystine-knot cytokines"/>
    <property type="match status" value="1"/>
</dbReference>
<dbReference type="Pfam" id="PF04709">
    <property type="entry name" value="AMH_N"/>
    <property type="match status" value="1"/>
</dbReference>
<evidence type="ECO:0000313" key="15">
    <source>
        <dbReference type="Proteomes" id="UP000515156"/>
    </source>
</evidence>
<dbReference type="InterPro" id="IPR001839">
    <property type="entry name" value="TGF-b_C"/>
</dbReference>
<dbReference type="CTD" id="268"/>
<comment type="subcellular location">
    <subcellularLocation>
        <location evidence="1">Secreted</location>
    </subcellularLocation>
</comment>
<accession>A0A6P7ZH43</accession>
<organism evidence="15 16">
    <name type="scientific">Microcaecilia unicolor</name>
    <dbReference type="NCBI Taxonomy" id="1415580"/>
    <lineage>
        <taxon>Eukaryota</taxon>
        <taxon>Metazoa</taxon>
        <taxon>Chordata</taxon>
        <taxon>Craniata</taxon>
        <taxon>Vertebrata</taxon>
        <taxon>Euteleostomi</taxon>
        <taxon>Amphibia</taxon>
        <taxon>Gymnophiona</taxon>
        <taxon>Siphonopidae</taxon>
        <taxon>Microcaecilia</taxon>
    </lineage>
</organism>
<dbReference type="PANTHER" id="PTHR15009:SF4">
    <property type="entry name" value="MUELLERIAN-INHIBITING FACTOR"/>
    <property type="match status" value="1"/>
</dbReference>